<dbReference type="InterPro" id="IPR001608">
    <property type="entry name" value="Ala_racemase_N"/>
</dbReference>
<keyword evidence="16" id="KW-1185">Reference proteome</keyword>
<evidence type="ECO:0000256" key="6">
    <source>
        <dbReference type="ARBA" id="ARBA00022833"/>
    </source>
</evidence>
<evidence type="ECO:0000256" key="10">
    <source>
        <dbReference type="ARBA" id="ARBA00055764"/>
    </source>
</evidence>
<dbReference type="Pfam" id="PF01168">
    <property type="entry name" value="Ala_racemase_N"/>
    <property type="match status" value="1"/>
</dbReference>
<comment type="similarity">
    <text evidence="3">Belongs to the DSD1 family.</text>
</comment>
<dbReference type="InterPro" id="IPR051466">
    <property type="entry name" value="D-amino_acid_metab_enzyme"/>
</dbReference>
<keyword evidence="5" id="KW-0479">Metal-binding</keyword>
<evidence type="ECO:0000313" key="15">
    <source>
        <dbReference type="EMBL" id="VEU23124.1"/>
    </source>
</evidence>
<evidence type="ECO:0000256" key="12">
    <source>
        <dbReference type="ARBA" id="ARBA00069616"/>
    </source>
</evidence>
<dbReference type="GO" id="GO:0008721">
    <property type="term" value="F:D-serine ammonia-lyase activity"/>
    <property type="evidence" value="ECO:0007669"/>
    <property type="project" value="UniProtKB-EC"/>
</dbReference>
<dbReference type="GO" id="GO:0009636">
    <property type="term" value="P:response to toxic substance"/>
    <property type="evidence" value="ECO:0007669"/>
    <property type="project" value="UniProtKB-KW"/>
</dbReference>
<dbReference type="InParanoid" id="A0A448YQC3"/>
<protein>
    <recommendedName>
        <fullName evidence="12">D-serine dehydratase</fullName>
        <ecNumber evidence="11">4.3.1.18</ecNumber>
    </recommendedName>
    <alternativeName>
        <fullName evidence="13">D-serine deaminase</fullName>
    </alternativeName>
</protein>
<name>A0A448YQC3_BRENA</name>
<dbReference type="GO" id="GO:0046872">
    <property type="term" value="F:metal ion binding"/>
    <property type="evidence" value="ECO:0007669"/>
    <property type="project" value="UniProtKB-KW"/>
</dbReference>
<keyword evidence="6" id="KW-0862">Zinc</keyword>
<proteinExistence type="inferred from homology"/>
<dbReference type="PANTHER" id="PTHR28004:SF2">
    <property type="entry name" value="D-SERINE DEHYDRATASE"/>
    <property type="match status" value="1"/>
</dbReference>
<accession>A0A448YQC3</accession>
<dbReference type="InterPro" id="IPR026956">
    <property type="entry name" value="D-ser_dehydrat-like_dom"/>
</dbReference>
<evidence type="ECO:0000256" key="9">
    <source>
        <dbReference type="ARBA" id="ARBA00051198"/>
    </source>
</evidence>
<evidence type="ECO:0000256" key="3">
    <source>
        <dbReference type="ARBA" id="ARBA00005323"/>
    </source>
</evidence>
<evidence type="ECO:0000256" key="11">
    <source>
        <dbReference type="ARBA" id="ARBA00066349"/>
    </source>
</evidence>
<comment type="cofactor">
    <cofactor evidence="1">
        <name>pyridoxal 5'-phosphate</name>
        <dbReference type="ChEBI" id="CHEBI:597326"/>
    </cofactor>
</comment>
<keyword evidence="4" id="KW-0216">Detoxification</keyword>
<dbReference type="SUPFAM" id="SSF51419">
    <property type="entry name" value="PLP-binding barrel"/>
    <property type="match status" value="1"/>
</dbReference>
<evidence type="ECO:0000256" key="7">
    <source>
        <dbReference type="ARBA" id="ARBA00022898"/>
    </source>
</evidence>
<reference evidence="15 16" key="1">
    <citation type="submission" date="2018-12" db="EMBL/GenBank/DDBJ databases">
        <authorList>
            <person name="Tiukova I."/>
            <person name="Dainat J."/>
        </authorList>
    </citation>
    <scope>NUCLEOTIDE SEQUENCE [LARGE SCALE GENOMIC DNA]</scope>
</reference>
<evidence type="ECO:0000256" key="4">
    <source>
        <dbReference type="ARBA" id="ARBA00022575"/>
    </source>
</evidence>
<feature type="domain" description="D-serine dehydratase-like" evidence="14">
    <location>
        <begin position="251"/>
        <end position="351"/>
    </location>
</feature>
<keyword evidence="8" id="KW-0456">Lyase</keyword>
<evidence type="ECO:0000256" key="2">
    <source>
        <dbReference type="ARBA" id="ARBA00001947"/>
    </source>
</evidence>
<dbReference type="FunFam" id="3.20.20.10:FF:000016">
    <property type="entry name" value="D-serine dehydratase"/>
    <property type="match status" value="1"/>
</dbReference>
<dbReference type="Gene3D" id="2.40.37.20">
    <property type="entry name" value="D-serine dehydratase-like domain"/>
    <property type="match status" value="1"/>
</dbReference>
<evidence type="ECO:0000256" key="1">
    <source>
        <dbReference type="ARBA" id="ARBA00001933"/>
    </source>
</evidence>
<dbReference type="Pfam" id="PF14031">
    <property type="entry name" value="D-ser_dehydrat"/>
    <property type="match status" value="1"/>
</dbReference>
<evidence type="ECO:0000313" key="16">
    <source>
        <dbReference type="Proteomes" id="UP000290900"/>
    </source>
</evidence>
<organism evidence="15 16">
    <name type="scientific">Brettanomyces naardenensis</name>
    <name type="common">Yeast</name>
    <dbReference type="NCBI Taxonomy" id="13370"/>
    <lineage>
        <taxon>Eukaryota</taxon>
        <taxon>Fungi</taxon>
        <taxon>Dikarya</taxon>
        <taxon>Ascomycota</taxon>
        <taxon>Saccharomycotina</taxon>
        <taxon>Pichiomycetes</taxon>
        <taxon>Pichiales</taxon>
        <taxon>Pichiaceae</taxon>
        <taxon>Brettanomyces</taxon>
    </lineage>
</organism>
<comment type="catalytic activity">
    <reaction evidence="9">
        <text>D-serine = pyruvate + NH4(+)</text>
        <dbReference type="Rhea" id="RHEA:13977"/>
        <dbReference type="ChEBI" id="CHEBI:15361"/>
        <dbReference type="ChEBI" id="CHEBI:28938"/>
        <dbReference type="ChEBI" id="CHEBI:35247"/>
        <dbReference type="EC" id="4.3.1.18"/>
    </reaction>
    <physiologicalReaction direction="left-to-right" evidence="9">
        <dbReference type="Rhea" id="RHEA:13978"/>
    </physiologicalReaction>
</comment>
<dbReference type="GO" id="GO:0036088">
    <property type="term" value="P:D-serine catabolic process"/>
    <property type="evidence" value="ECO:0007669"/>
    <property type="project" value="TreeGrafter"/>
</dbReference>
<dbReference type="FunCoup" id="A0A448YQC3">
    <property type="interactions" value="31"/>
</dbReference>
<evidence type="ECO:0000256" key="8">
    <source>
        <dbReference type="ARBA" id="ARBA00023239"/>
    </source>
</evidence>
<evidence type="ECO:0000259" key="14">
    <source>
        <dbReference type="SMART" id="SM01119"/>
    </source>
</evidence>
<comment type="function">
    <text evidence="10">Catalyzes the conversion of D-serine to pyruvate and ammonia. May play a role in D-serine detoxification.</text>
</comment>
<comment type="cofactor">
    <cofactor evidence="2">
        <name>Zn(2+)</name>
        <dbReference type="ChEBI" id="CHEBI:29105"/>
    </cofactor>
</comment>
<dbReference type="InterPro" id="IPR042208">
    <property type="entry name" value="D-ser_dehydrat-like_sf"/>
</dbReference>
<dbReference type="Gene3D" id="3.20.20.10">
    <property type="entry name" value="Alanine racemase"/>
    <property type="match status" value="1"/>
</dbReference>
<keyword evidence="7" id="KW-0663">Pyridoxal phosphate</keyword>
<dbReference type="SMART" id="SM01119">
    <property type="entry name" value="D-ser_dehydrat"/>
    <property type="match status" value="1"/>
</dbReference>
<dbReference type="PANTHER" id="PTHR28004">
    <property type="entry name" value="ZGC:162816-RELATED"/>
    <property type="match status" value="1"/>
</dbReference>
<dbReference type="EMBL" id="CAACVR010000034">
    <property type="protein sequence ID" value="VEU23124.1"/>
    <property type="molecule type" value="Genomic_DNA"/>
</dbReference>
<dbReference type="OrthoDB" id="20198at2759"/>
<dbReference type="Proteomes" id="UP000290900">
    <property type="component" value="Unassembled WGS sequence"/>
</dbReference>
<sequence>MFSTVKKLGFDFRPHVKTHKTVEGTLLELGDGTDFCTKRIVISTLAEAWNLLPLCKSGRIEDILFSMPVVQSRIDELASLSRNVKHLRLMVDNEEQLDSLIRYNEEQKYLPKWSLFVKINMGSDRAGFELESPELRKALKRILSSDSFELYGFYCHAGHSYGCHSIEEAEKVLLDEINSANSAAKIAREYSEFIEPVLSVGATPTAHAAYLYSSSQISEKVYGKIELHAGNFAFCDLQQVGTNCCKLEDVASFVLAEVVSAYPKRGKGPGEELINAGVLGLGRETGPIKGYGKVKFPAEYGKWIVGRVSQEHGVLTVDGDDTMIPVGTKVGIYPQHICIAAACYPWYYVVDGGDEVVDIWVPCRGW</sequence>
<dbReference type="EC" id="4.3.1.18" evidence="11"/>
<evidence type="ECO:0000256" key="5">
    <source>
        <dbReference type="ARBA" id="ARBA00022723"/>
    </source>
</evidence>
<gene>
    <name evidence="15" type="ORF">BRENAR_LOCUS3855</name>
</gene>
<dbReference type="AlphaFoldDB" id="A0A448YQC3"/>
<dbReference type="InterPro" id="IPR029066">
    <property type="entry name" value="PLP-binding_barrel"/>
</dbReference>
<dbReference type="STRING" id="13370.A0A448YQC3"/>
<evidence type="ECO:0000256" key="13">
    <source>
        <dbReference type="ARBA" id="ARBA00075219"/>
    </source>
</evidence>